<dbReference type="PANTHER" id="PTHR42966">
    <property type="entry name" value="N-ACETYLNEURAMINATE SYNTHASE"/>
    <property type="match status" value="1"/>
</dbReference>
<keyword evidence="2" id="KW-0808">Transferase</keyword>
<proteinExistence type="predicted"/>
<dbReference type="Pfam" id="PF08666">
    <property type="entry name" value="SAF"/>
    <property type="match status" value="1"/>
</dbReference>
<dbReference type="InterPro" id="IPR013785">
    <property type="entry name" value="Aldolase_TIM"/>
</dbReference>
<dbReference type="InterPro" id="IPR051690">
    <property type="entry name" value="PseI-like"/>
</dbReference>
<comment type="caution">
    <text evidence="2">The sequence shown here is derived from an EMBL/GenBank/DDBJ whole genome shotgun (WGS) entry which is preliminary data.</text>
</comment>
<dbReference type="InterPro" id="IPR013132">
    <property type="entry name" value="PseI/NeuA/B-like_N"/>
</dbReference>
<protein>
    <submittedName>
        <fullName evidence="2">Pseudaminic acid synthase</fullName>
        <ecNumber evidence="2">2.5.1.97</ecNumber>
    </submittedName>
</protein>
<reference evidence="2" key="1">
    <citation type="submission" date="2020-12" db="EMBL/GenBank/DDBJ databases">
        <title>Oil enriched cultivation method for isolating marine PHA-producing bacteria.</title>
        <authorList>
            <person name="Zheng W."/>
            <person name="Yu S."/>
            <person name="Huang Y."/>
        </authorList>
    </citation>
    <scope>NUCLEOTIDE SEQUENCE</scope>
    <source>
        <strain evidence="2">SY-2-3</strain>
    </source>
</reference>
<dbReference type="CDD" id="cd11615">
    <property type="entry name" value="SAF_NeuB_like"/>
    <property type="match status" value="1"/>
</dbReference>
<accession>A0A8I1SJF5</accession>
<name>A0A8I1SJF5_9PROT</name>
<dbReference type="EMBL" id="JAEKJW010000002">
    <property type="protein sequence ID" value="MBN8196555.1"/>
    <property type="molecule type" value="Genomic_DNA"/>
</dbReference>
<evidence type="ECO:0000313" key="3">
    <source>
        <dbReference type="Proteomes" id="UP000664405"/>
    </source>
</evidence>
<dbReference type="NCBIfam" id="TIGR03586">
    <property type="entry name" value="PseI"/>
    <property type="match status" value="1"/>
</dbReference>
<dbReference type="AlphaFoldDB" id="A0A8I1SJF5"/>
<dbReference type="SUPFAM" id="SSF51269">
    <property type="entry name" value="AFP III-like domain"/>
    <property type="match status" value="1"/>
</dbReference>
<dbReference type="Gene3D" id="3.90.1210.10">
    <property type="entry name" value="Antifreeze-like/N-acetylneuraminic acid synthase C-terminal domain"/>
    <property type="match status" value="1"/>
</dbReference>
<dbReference type="Pfam" id="PF03102">
    <property type="entry name" value="NeuB"/>
    <property type="match status" value="1"/>
</dbReference>
<gene>
    <name evidence="2" type="primary">pseI</name>
    <name evidence="2" type="ORF">JF547_08775</name>
</gene>
<dbReference type="RefSeq" id="WP_206927233.1">
    <property type="nucleotide sequence ID" value="NZ_JAEKJW010000002.1"/>
</dbReference>
<sequence length="347" mass="38863">MYKIANRELSQSYPPYIIAELSANHNGSIDRAKQSILAAKKSGAHAVKLQTYTADSMTIDCDRDDFKITGGLWDGYTLYQLYTEAHTPYEWHEELFRYAREIGITIFSSPFDETAIDLLQRLDAPAYKVASFELNDHPLIERIAETQKPILMSTGMASESEIGDAVEVARRSGIKNILLFHCISSYPAPLDQCNLNNMVYIKKTFNVEVGLSDHTLTNTAAISAVALGAVAIEKHFTMSRLEKGPDSTFSLEPDELSALVNDTRDAWLALGREEFSRPDAETANKAFRRSLYFVRDLPSGTTISKDDVRRIRPGFGLASKHYTQVIGKTVKRDIARGEPVKWSDLEI</sequence>
<dbReference type="InterPro" id="IPR006190">
    <property type="entry name" value="SAF_AFP_Neu5Ac"/>
</dbReference>
<organism evidence="2 3">
    <name type="scientific">Thalassospira povalilytica</name>
    <dbReference type="NCBI Taxonomy" id="732237"/>
    <lineage>
        <taxon>Bacteria</taxon>
        <taxon>Pseudomonadati</taxon>
        <taxon>Pseudomonadota</taxon>
        <taxon>Alphaproteobacteria</taxon>
        <taxon>Rhodospirillales</taxon>
        <taxon>Thalassospiraceae</taxon>
        <taxon>Thalassospira</taxon>
    </lineage>
</organism>
<dbReference type="GO" id="GO:0047444">
    <property type="term" value="F:N-acylneuraminate-9-phosphate synthase activity"/>
    <property type="evidence" value="ECO:0007669"/>
    <property type="project" value="TreeGrafter"/>
</dbReference>
<dbReference type="InterPro" id="IPR036732">
    <property type="entry name" value="AFP_Neu5c_C_sf"/>
</dbReference>
<dbReference type="InterPro" id="IPR057736">
    <property type="entry name" value="SAF_PseI/NeuA/NeuB"/>
</dbReference>
<dbReference type="InterPro" id="IPR020030">
    <property type="entry name" value="Pseudaminic_synth_PseI"/>
</dbReference>
<dbReference type="PANTHER" id="PTHR42966:SF2">
    <property type="entry name" value="PSEUDAMINIC ACID SYNTHASE"/>
    <property type="match status" value="1"/>
</dbReference>
<dbReference type="PROSITE" id="PS50844">
    <property type="entry name" value="AFP_LIKE"/>
    <property type="match status" value="1"/>
</dbReference>
<dbReference type="EC" id="2.5.1.97" evidence="2"/>
<dbReference type="SUPFAM" id="SSF51569">
    <property type="entry name" value="Aldolase"/>
    <property type="match status" value="1"/>
</dbReference>
<dbReference type="InterPro" id="IPR013974">
    <property type="entry name" value="SAF"/>
</dbReference>
<dbReference type="Proteomes" id="UP000664405">
    <property type="component" value="Unassembled WGS sequence"/>
</dbReference>
<dbReference type="SMART" id="SM00858">
    <property type="entry name" value="SAF"/>
    <property type="match status" value="1"/>
</dbReference>
<evidence type="ECO:0000313" key="2">
    <source>
        <dbReference type="EMBL" id="MBN8196555.1"/>
    </source>
</evidence>
<dbReference type="Gene3D" id="3.20.20.70">
    <property type="entry name" value="Aldolase class I"/>
    <property type="match status" value="1"/>
</dbReference>
<feature type="domain" description="AFP-like" evidence="1">
    <location>
        <begin position="290"/>
        <end position="347"/>
    </location>
</feature>
<dbReference type="GO" id="GO:0016051">
    <property type="term" value="P:carbohydrate biosynthetic process"/>
    <property type="evidence" value="ECO:0007669"/>
    <property type="project" value="InterPro"/>
</dbReference>
<evidence type="ECO:0000259" key="1">
    <source>
        <dbReference type="PROSITE" id="PS50844"/>
    </source>
</evidence>